<keyword evidence="7" id="KW-0862">Zinc</keyword>
<dbReference type="GO" id="GO:0016874">
    <property type="term" value="F:ligase activity"/>
    <property type="evidence" value="ECO:0007669"/>
    <property type="project" value="UniProtKB-KW"/>
</dbReference>
<keyword evidence="6" id="KW-0863">Zinc-finger</keyword>
<dbReference type="Pfam" id="PF22521">
    <property type="entry name" value="HypF_C_2"/>
    <property type="match status" value="1"/>
</dbReference>
<dbReference type="Gene3D" id="3.90.870.50">
    <property type="match status" value="1"/>
</dbReference>
<protein>
    <recommendedName>
        <fullName evidence="10">acylphosphatase</fullName>
        <ecNumber evidence="10">3.6.1.7</ecNumber>
    </recommendedName>
</protein>
<evidence type="ECO:0000313" key="14">
    <source>
        <dbReference type="Proteomes" id="UP001165369"/>
    </source>
</evidence>
<evidence type="ECO:0000256" key="7">
    <source>
        <dbReference type="ARBA" id="ARBA00022833"/>
    </source>
</evidence>
<evidence type="ECO:0000256" key="10">
    <source>
        <dbReference type="PROSITE-ProRule" id="PRU00520"/>
    </source>
</evidence>
<keyword evidence="5" id="KW-0479">Metal-binding</keyword>
<dbReference type="SUPFAM" id="SSF54975">
    <property type="entry name" value="Acylphosphatase/BLUF domain-like"/>
    <property type="match status" value="1"/>
</dbReference>
<dbReference type="EMBL" id="JAMJPK010000002">
    <property type="protein sequence ID" value="MCL7939690.1"/>
    <property type="molecule type" value="Genomic_DNA"/>
</dbReference>
<comment type="caution">
    <text evidence="13">The sequence shown here is derived from an EMBL/GenBank/DDBJ whole genome shotgun (WGS) entry which is preliminary data.</text>
</comment>
<evidence type="ECO:0000256" key="9">
    <source>
        <dbReference type="ARBA" id="ARBA00048220"/>
    </source>
</evidence>
<reference evidence="13" key="1">
    <citation type="submission" date="2022-05" db="EMBL/GenBank/DDBJ databases">
        <title>Halomonas geminus sp. nov. and Halomonas llamarensis sp. nov. isolated from high-altitude salars of the Atacama Desert.</title>
        <authorList>
            <person name="Hintersatz C."/>
            <person name="Rojas L.A."/>
            <person name="Wei T.-S."/>
            <person name="Kutschke S."/>
            <person name="Lehmann F."/>
            <person name="Jain R."/>
            <person name="Pollmann K."/>
        </authorList>
    </citation>
    <scope>NUCLEOTIDE SEQUENCE</scope>
    <source>
        <strain evidence="13">ATCH28</strain>
    </source>
</reference>
<dbReference type="Gene3D" id="3.30.110.120">
    <property type="match status" value="1"/>
</dbReference>
<dbReference type="Gene3D" id="3.40.50.11750">
    <property type="entry name" value="HypD, alpha/beta domain 1"/>
    <property type="match status" value="2"/>
</dbReference>
<keyword evidence="14" id="KW-1185">Reference proteome</keyword>
<dbReference type="NCBIfam" id="TIGR00143">
    <property type="entry name" value="hypF"/>
    <property type="match status" value="1"/>
</dbReference>
<dbReference type="InterPro" id="IPR017945">
    <property type="entry name" value="DHBP_synth_RibB-like_a/b_dom"/>
</dbReference>
<keyword evidence="8" id="KW-0408">Iron</keyword>
<proteinExistence type="inferred from homology"/>
<comment type="pathway">
    <text evidence="1">Protein modification; [NiFe] hydrogenase maturation.</text>
</comment>
<comment type="similarity">
    <text evidence="3">Belongs to the carbamoyltransferase HypF family.</text>
</comment>
<dbReference type="InterPro" id="IPR017968">
    <property type="entry name" value="Acylphosphatase_CS"/>
</dbReference>
<dbReference type="PANTHER" id="PTHR42959:SF1">
    <property type="entry name" value="CARBAMOYLTRANSFERASE HYPF"/>
    <property type="match status" value="1"/>
</dbReference>
<comment type="similarity">
    <text evidence="2">Belongs to the HypD family.</text>
</comment>
<dbReference type="NCBIfam" id="TIGR00075">
    <property type="entry name" value="hypD"/>
    <property type="match status" value="1"/>
</dbReference>
<feature type="domain" description="YrdC-like" evidence="12">
    <location>
        <begin position="600"/>
        <end position="790"/>
    </location>
</feature>
<comment type="catalytic activity">
    <reaction evidence="9">
        <text>C-terminal L-cysteinyl-[HypE protein] + carbamoyl phosphate + ATP + H2O = C-terminal S-carboxamide-L-cysteinyl-[HypE protein] + AMP + phosphate + diphosphate + H(+)</text>
        <dbReference type="Rhea" id="RHEA:55636"/>
        <dbReference type="Rhea" id="RHEA-COMP:14247"/>
        <dbReference type="Rhea" id="RHEA-COMP:14392"/>
        <dbReference type="ChEBI" id="CHEBI:15377"/>
        <dbReference type="ChEBI" id="CHEBI:15378"/>
        <dbReference type="ChEBI" id="CHEBI:30616"/>
        <dbReference type="ChEBI" id="CHEBI:33019"/>
        <dbReference type="ChEBI" id="CHEBI:43474"/>
        <dbReference type="ChEBI" id="CHEBI:58228"/>
        <dbReference type="ChEBI" id="CHEBI:76913"/>
        <dbReference type="ChEBI" id="CHEBI:139126"/>
        <dbReference type="ChEBI" id="CHEBI:456215"/>
    </reaction>
</comment>
<dbReference type="PROSITE" id="PS51163">
    <property type="entry name" value="YRDC"/>
    <property type="match status" value="1"/>
</dbReference>
<accession>A0ABT0SYE9</accession>
<evidence type="ECO:0000256" key="3">
    <source>
        <dbReference type="ARBA" id="ARBA00008097"/>
    </source>
</evidence>
<dbReference type="InterPro" id="IPR041440">
    <property type="entry name" value="HypF_C"/>
</dbReference>
<dbReference type="EC" id="3.6.1.7" evidence="10"/>
<evidence type="ECO:0000256" key="4">
    <source>
        <dbReference type="ARBA" id="ARBA00022598"/>
    </source>
</evidence>
<dbReference type="SUPFAM" id="SSF55821">
    <property type="entry name" value="YrdC/RibB"/>
    <property type="match status" value="1"/>
</dbReference>
<evidence type="ECO:0000313" key="13">
    <source>
        <dbReference type="EMBL" id="MCL7939690.1"/>
    </source>
</evidence>
<evidence type="ECO:0000259" key="11">
    <source>
        <dbReference type="PROSITE" id="PS51160"/>
    </source>
</evidence>
<dbReference type="InterPro" id="IPR042244">
    <property type="entry name" value="HypD_2_sf"/>
</dbReference>
<evidence type="ECO:0000256" key="6">
    <source>
        <dbReference type="ARBA" id="ARBA00022771"/>
    </source>
</evidence>
<dbReference type="Pfam" id="PF17788">
    <property type="entry name" value="HypF_C"/>
    <property type="match status" value="1"/>
</dbReference>
<evidence type="ECO:0000256" key="2">
    <source>
        <dbReference type="ARBA" id="ARBA00007888"/>
    </source>
</evidence>
<dbReference type="RefSeq" id="WP_250059687.1">
    <property type="nucleotide sequence ID" value="NZ_JAMJPK010000002.1"/>
</dbReference>
<dbReference type="InterPro" id="IPR006070">
    <property type="entry name" value="Sua5-like_dom"/>
</dbReference>
<comment type="catalytic activity">
    <reaction evidence="10">
        <text>an acyl phosphate + H2O = a carboxylate + phosphate + H(+)</text>
        <dbReference type="Rhea" id="RHEA:14965"/>
        <dbReference type="ChEBI" id="CHEBI:15377"/>
        <dbReference type="ChEBI" id="CHEBI:15378"/>
        <dbReference type="ChEBI" id="CHEBI:29067"/>
        <dbReference type="ChEBI" id="CHEBI:43474"/>
        <dbReference type="ChEBI" id="CHEBI:59918"/>
        <dbReference type="EC" id="3.6.1.7"/>
    </reaction>
</comment>
<dbReference type="Gene3D" id="3.30.420.40">
    <property type="match status" value="1"/>
</dbReference>
<dbReference type="Gene3D" id="3.30.420.360">
    <property type="match status" value="1"/>
</dbReference>
<dbReference type="Gene3D" id="6.10.20.100">
    <property type="match status" value="1"/>
</dbReference>
<dbReference type="InterPro" id="IPR001792">
    <property type="entry name" value="Acylphosphatase-like_dom"/>
</dbReference>
<evidence type="ECO:0000256" key="8">
    <source>
        <dbReference type="ARBA" id="ARBA00023004"/>
    </source>
</evidence>
<evidence type="ECO:0000256" key="5">
    <source>
        <dbReference type="ARBA" id="ARBA00022723"/>
    </source>
</evidence>
<evidence type="ECO:0000256" key="1">
    <source>
        <dbReference type="ARBA" id="ARBA00004711"/>
    </source>
</evidence>
<dbReference type="InterPro" id="IPR042243">
    <property type="entry name" value="HypD_1"/>
</dbReference>
<organism evidence="13 14">
    <name type="scientific">Halomonas gemina</name>
    <dbReference type="NCBI Taxonomy" id="2945105"/>
    <lineage>
        <taxon>Bacteria</taxon>
        <taxon>Pseudomonadati</taxon>
        <taxon>Pseudomonadota</taxon>
        <taxon>Gammaproteobacteria</taxon>
        <taxon>Oceanospirillales</taxon>
        <taxon>Halomonadaceae</taxon>
        <taxon>Halomonas</taxon>
    </lineage>
</organism>
<dbReference type="InterPro" id="IPR051060">
    <property type="entry name" value="Carbamoyltrans_HypF-like"/>
</dbReference>
<gene>
    <name evidence="13" type="primary">hypF</name>
    <name evidence="13" type="ORF">M8009_05130</name>
</gene>
<feature type="active site" evidence="10">
    <location>
        <position position="431"/>
    </location>
</feature>
<dbReference type="PROSITE" id="PS51160">
    <property type="entry name" value="ACYLPHOSPHATASE_3"/>
    <property type="match status" value="1"/>
</dbReference>
<feature type="active site" evidence="10">
    <location>
        <position position="413"/>
    </location>
</feature>
<dbReference type="Pfam" id="PF07503">
    <property type="entry name" value="zf-HYPF"/>
    <property type="match status" value="2"/>
</dbReference>
<name>A0ABT0SYE9_9GAMM</name>
<dbReference type="PROSITE" id="PS00150">
    <property type="entry name" value="ACYLPHOSPHATASE_1"/>
    <property type="match status" value="1"/>
</dbReference>
<keyword evidence="10" id="KW-0378">Hydrolase</keyword>
<dbReference type="Pfam" id="PF01924">
    <property type="entry name" value="HypD"/>
    <property type="match status" value="1"/>
</dbReference>
<evidence type="ECO:0000259" key="12">
    <source>
        <dbReference type="PROSITE" id="PS51163"/>
    </source>
</evidence>
<sequence>MMSPSPGEWLDRIRALPRPASGQLRIMNVCGGHERTITQAGLRKVLPDYLELIPGPGCPVCVCPEEDIHAAVALSLADGVIVATFGDMVRVPCNAPRREPRSLQAARALGGRVVPVASPGEVLALARRHPGKRVVFFAAGFETTMAPIAALFSRTDLPDNLLLLLSARQTWPAIAHLLKDGTAGFDALIAPGHVATIMGAEQWRFVAETHGLPTAVAGFTPGLILAGLHAVLLQALDRSPRLDNAYPQCVTASGNRRAQALMASRFEVSDAEWRGIGSLPDSGYACTDALAHRDARRQFPEVFEAAYARRGEMPPGCDCAEVVLGRIRPPECRLYGSACRPDSPVGPCMVSEEGACRIWWSHGVRSAQGPSTGRIAATSVDAAPSETAPVEPTPGLEARRWRLAGVVQGVGFRPFVQRLASRLALDGQVRNHGGEVVIEAQGSADRLATFERGLLIDAPRLARPRLACRETIAARLTRPFVIQPSDDEDEQAGPVHLPLDTPVCPACLAELHDPQDRHYRYPFTHCDQCGPRYSVIERLPYDRARTSLKAFPLCPACRREYEDPKNRRFHAQSIGCPQCGPRLKFKQGFVQDERTLPDPREALDAAIAALADGRIVAVKGVGGYHLMVDAGRAASVSTLRERKHRPHKPLAVMFPWRGEDGLDAVREHARLEPLAAEALRADERPVVLLPLRADHGLAEGIAPGLDEVGALLPYAPLHHLLLEALGRPLVATSANLAGEPIVTDPAMAEQRLARVADAFLHHDRPILQGVDDGVRRPIAGRARPLRLGRGAAPLELELPWPLSCQASRAVLAVGAHQKATVCLAWEARLVLSPHIGDLSSLGAQQAFERQVATLSRLYGVRPERILHDAHPGYHGTRWARDSGLPCREVAHHHAHAAALCGEHGRFREPTLVFTWDGTGLGPDGTLWGGEALLGRPGRWQRHASFAPFDLPGGEAAIREPWRLAVTLAWQSGLATPQAPATDDELALLRGGWERRLNAPSCSAVGRLFDAAAALLLPIRRISHEAEAAMRLEALADGDGCPLDLPHHRDPSGVLRCDWRPLIRHLLDACIAPARRAADVHATLVQVLRRQASVVRDASGVDTLGLTGGVFQNRRLTEAAVEALEGDGFRVLLHQRLPCNDAAISVGQVMEALARHEEE</sequence>
<dbReference type="InterPro" id="IPR002780">
    <property type="entry name" value="Hyd_form_HypD"/>
</dbReference>
<dbReference type="InterPro" id="IPR004421">
    <property type="entry name" value="Carbamoyltransferase_HypF"/>
</dbReference>
<dbReference type="Pfam" id="PF01300">
    <property type="entry name" value="Sua5_yciO_yrdC"/>
    <property type="match status" value="1"/>
</dbReference>
<dbReference type="PANTHER" id="PTHR42959">
    <property type="entry name" value="CARBAMOYLTRANSFERASE"/>
    <property type="match status" value="1"/>
</dbReference>
<dbReference type="InterPro" id="IPR036046">
    <property type="entry name" value="Acylphosphatase-like_dom_sf"/>
</dbReference>
<dbReference type="Pfam" id="PF00708">
    <property type="entry name" value="Acylphosphatase"/>
    <property type="match status" value="1"/>
</dbReference>
<feature type="domain" description="Acylphosphatase-like" evidence="11">
    <location>
        <begin position="398"/>
        <end position="484"/>
    </location>
</feature>
<keyword evidence="4 13" id="KW-0436">Ligase</keyword>
<dbReference type="InterPro" id="IPR011125">
    <property type="entry name" value="Znf_HypF"/>
</dbReference>
<dbReference type="InterPro" id="IPR055128">
    <property type="entry name" value="HypF_C_2"/>
</dbReference>
<dbReference type="Proteomes" id="UP001165369">
    <property type="component" value="Unassembled WGS sequence"/>
</dbReference>